<feature type="non-terminal residue" evidence="2">
    <location>
        <position position="77"/>
    </location>
</feature>
<evidence type="ECO:0000259" key="1">
    <source>
        <dbReference type="Pfam" id="PF01425"/>
    </source>
</evidence>
<reference evidence="2 3" key="1">
    <citation type="submission" date="2022-10" db="EMBL/GenBank/DDBJ databases">
        <title>Comparative genomic study of S. anginosus.</title>
        <authorList>
            <person name="Prasad A."/>
            <person name="Ene A."/>
            <person name="Jablonska S."/>
            <person name="Du J."/>
            <person name="Wolfe A.J."/>
            <person name="Putonti C."/>
        </authorList>
    </citation>
    <scope>NUCLEOTIDE SEQUENCE [LARGE SCALE GENOMIC DNA]</scope>
    <source>
        <strain evidence="2 3">UMB9231</strain>
    </source>
</reference>
<evidence type="ECO:0000313" key="3">
    <source>
        <dbReference type="Proteomes" id="UP001526076"/>
    </source>
</evidence>
<dbReference type="InterPro" id="IPR036928">
    <property type="entry name" value="AS_sf"/>
</dbReference>
<dbReference type="SUPFAM" id="SSF75304">
    <property type="entry name" value="Amidase signature (AS) enzymes"/>
    <property type="match status" value="1"/>
</dbReference>
<organism evidence="2 3">
    <name type="scientific">Streptococcus anginosus</name>
    <dbReference type="NCBI Taxonomy" id="1328"/>
    <lineage>
        <taxon>Bacteria</taxon>
        <taxon>Bacillati</taxon>
        <taxon>Bacillota</taxon>
        <taxon>Bacilli</taxon>
        <taxon>Lactobacillales</taxon>
        <taxon>Streptococcaceae</taxon>
        <taxon>Streptococcus</taxon>
        <taxon>Streptococcus anginosus group</taxon>
    </lineage>
</organism>
<proteinExistence type="predicted"/>
<dbReference type="PANTHER" id="PTHR11895">
    <property type="entry name" value="TRANSAMIDASE"/>
    <property type="match status" value="1"/>
</dbReference>
<comment type="caution">
    <text evidence="2">The sequence shown here is derived from an EMBL/GenBank/DDBJ whole genome shotgun (WGS) entry which is preliminary data.</text>
</comment>
<feature type="domain" description="Amidase" evidence="1">
    <location>
        <begin position="1"/>
        <end position="76"/>
    </location>
</feature>
<feature type="non-terminal residue" evidence="2">
    <location>
        <position position="1"/>
    </location>
</feature>
<dbReference type="Proteomes" id="UP001526076">
    <property type="component" value="Unassembled WGS sequence"/>
</dbReference>
<sequence>PHSKYGVAVYYIIASSEASSNLQRFDGIRYGYRTENYNNLEDIYVNTRSEGFGDEVKRRIMLGTFSLSSGYYDAYFK</sequence>
<protein>
    <submittedName>
        <fullName evidence="2">Amidase family protein</fullName>
    </submittedName>
</protein>
<name>A0ABT3EEM0_STRAP</name>
<evidence type="ECO:0000313" key="2">
    <source>
        <dbReference type="EMBL" id="MCW1043413.1"/>
    </source>
</evidence>
<keyword evidence="3" id="KW-1185">Reference proteome</keyword>
<dbReference type="Gene3D" id="6.10.140.860">
    <property type="match status" value="1"/>
</dbReference>
<dbReference type="RefSeq" id="WP_264351378.1">
    <property type="nucleotide sequence ID" value="NZ_JAPAHU010000516.1"/>
</dbReference>
<dbReference type="InterPro" id="IPR000120">
    <property type="entry name" value="Amidase"/>
</dbReference>
<dbReference type="Pfam" id="PF01425">
    <property type="entry name" value="Amidase"/>
    <property type="match status" value="1"/>
</dbReference>
<gene>
    <name evidence="2" type="ORF">OJ597_13635</name>
</gene>
<accession>A0ABT3EEM0</accession>
<dbReference type="EMBL" id="JAPAHU010000516">
    <property type="protein sequence ID" value="MCW1043413.1"/>
    <property type="molecule type" value="Genomic_DNA"/>
</dbReference>
<dbReference type="InterPro" id="IPR023631">
    <property type="entry name" value="Amidase_dom"/>
</dbReference>
<dbReference type="PANTHER" id="PTHR11895:SF151">
    <property type="entry name" value="GLUTAMYL-TRNA(GLN) AMIDOTRANSFERASE SUBUNIT A"/>
    <property type="match status" value="1"/>
</dbReference>